<reference evidence="2 3" key="1">
    <citation type="submission" date="2016-10" db="EMBL/GenBank/DDBJ databases">
        <authorList>
            <person name="de Groot N.N."/>
        </authorList>
    </citation>
    <scope>NUCLEOTIDE SEQUENCE [LARGE SCALE GENOMIC DNA]</scope>
    <source>
        <strain evidence="2 3">DSM 15283</strain>
    </source>
</reference>
<evidence type="ECO:0000313" key="2">
    <source>
        <dbReference type="EMBL" id="SFL44000.1"/>
    </source>
</evidence>
<dbReference type="AlphaFoldDB" id="A0A1I4HQH1"/>
<keyword evidence="1" id="KW-0472">Membrane</keyword>
<dbReference type="Proteomes" id="UP000199144">
    <property type="component" value="Unassembled WGS sequence"/>
</dbReference>
<sequence>MASGLIPRKWLMRLGYAAVCLAILFLQLLPLETTPRRWAGPDLLVVVTVVWAARQPKFTPPLLVALVFLLADLLLMRPPGLMAAVMVLAVEVLQRRAPSLRASTFAIEWATAAAAMLTIMLVYRLGLMVFFVERASLGLTLMQTIMNISLYPLIVMLSSGLFGVRRAPVRETGMGAAT</sequence>
<keyword evidence="1" id="KW-0812">Transmembrane</keyword>
<evidence type="ECO:0000256" key="1">
    <source>
        <dbReference type="SAM" id="Phobius"/>
    </source>
</evidence>
<feature type="transmembrane region" description="Helical" evidence="1">
    <location>
        <begin position="105"/>
        <end position="132"/>
    </location>
</feature>
<proteinExistence type="predicted"/>
<keyword evidence="1" id="KW-1133">Transmembrane helix</keyword>
<dbReference type="RefSeq" id="WP_093090087.1">
    <property type="nucleotide sequence ID" value="NZ_FOTQ01000001.1"/>
</dbReference>
<feature type="transmembrane region" description="Helical" evidence="1">
    <location>
        <begin position="144"/>
        <end position="164"/>
    </location>
</feature>
<accession>A0A1I4HQH1</accession>
<name>A0A1I4HQH1_9RHOB</name>
<feature type="transmembrane region" description="Helical" evidence="1">
    <location>
        <begin position="62"/>
        <end position="93"/>
    </location>
</feature>
<dbReference type="OrthoDB" id="7629477at2"/>
<dbReference type="STRING" id="254406.SAMN04488042_101204"/>
<keyword evidence="3" id="KW-1185">Reference proteome</keyword>
<gene>
    <name evidence="2" type="ORF">SAMN04488042_101204</name>
</gene>
<dbReference type="EMBL" id="FOTQ01000001">
    <property type="protein sequence ID" value="SFL44000.1"/>
    <property type="molecule type" value="Genomic_DNA"/>
</dbReference>
<organism evidence="2 3">
    <name type="scientific">Shimia aestuarii</name>
    <dbReference type="NCBI Taxonomy" id="254406"/>
    <lineage>
        <taxon>Bacteria</taxon>
        <taxon>Pseudomonadati</taxon>
        <taxon>Pseudomonadota</taxon>
        <taxon>Alphaproteobacteria</taxon>
        <taxon>Rhodobacterales</taxon>
        <taxon>Roseobacteraceae</taxon>
    </lineage>
</organism>
<protein>
    <submittedName>
        <fullName evidence="2">Rod shape-determining protein MreD</fullName>
    </submittedName>
</protein>
<evidence type="ECO:0000313" key="3">
    <source>
        <dbReference type="Proteomes" id="UP000199144"/>
    </source>
</evidence>